<organism evidence="1">
    <name type="scientific">marine sediment metagenome</name>
    <dbReference type="NCBI Taxonomy" id="412755"/>
    <lineage>
        <taxon>unclassified sequences</taxon>
        <taxon>metagenomes</taxon>
        <taxon>ecological metagenomes</taxon>
    </lineage>
</organism>
<accession>A0A0F8Z6N3</accession>
<proteinExistence type="predicted"/>
<comment type="caution">
    <text evidence="1">The sequence shown here is derived from an EMBL/GenBank/DDBJ whole genome shotgun (WGS) entry which is preliminary data.</text>
</comment>
<dbReference type="EMBL" id="LAZR01053019">
    <property type="protein sequence ID" value="KKK81680.1"/>
    <property type="molecule type" value="Genomic_DNA"/>
</dbReference>
<name>A0A0F8Z6N3_9ZZZZ</name>
<reference evidence="1" key="1">
    <citation type="journal article" date="2015" name="Nature">
        <title>Complex archaea that bridge the gap between prokaryotes and eukaryotes.</title>
        <authorList>
            <person name="Spang A."/>
            <person name="Saw J.H."/>
            <person name="Jorgensen S.L."/>
            <person name="Zaremba-Niedzwiedzka K."/>
            <person name="Martijn J."/>
            <person name="Lind A.E."/>
            <person name="van Eijk R."/>
            <person name="Schleper C."/>
            <person name="Guy L."/>
            <person name="Ettema T.J."/>
        </authorList>
    </citation>
    <scope>NUCLEOTIDE SEQUENCE</scope>
</reference>
<gene>
    <name evidence="1" type="ORF">LCGC14_2811030</name>
</gene>
<sequence>MAEILVDAIAPRSIDAPTGELKTVVRLTSQEVKALAAANIDLVPAPGAGLANVPMRVVYSLDRNAAFDDAAADGDLVLAYKTTQTALITSEADAFIDAAADVMHTNTHAAEDDGVVECLHCGDRLRSDQAVGLTDCLWIKLDRAMTNAIAARDDRRRQ</sequence>
<evidence type="ECO:0000313" key="1">
    <source>
        <dbReference type="EMBL" id="KKK81680.1"/>
    </source>
</evidence>
<dbReference type="AlphaFoldDB" id="A0A0F8Z6N3"/>
<protein>
    <submittedName>
        <fullName evidence="1">Uncharacterized protein</fullName>
    </submittedName>
</protein>